<name>A0AAU6WIC8_9MICC</name>
<comment type="similarity">
    <text evidence="1 4">Belongs to the glycosyl hydrolase 32 family.</text>
</comment>
<gene>
    <name evidence="8" type="ORF">QMQ05_04895</name>
</gene>
<dbReference type="PANTHER" id="PTHR42800">
    <property type="entry name" value="EXOINULINASE INUD (AFU_ORTHOLOGUE AFUA_5G00480)"/>
    <property type="match status" value="1"/>
</dbReference>
<evidence type="ECO:0000256" key="4">
    <source>
        <dbReference type="RuleBase" id="RU362110"/>
    </source>
</evidence>
<evidence type="ECO:0000256" key="2">
    <source>
        <dbReference type="ARBA" id="ARBA00022801"/>
    </source>
</evidence>
<dbReference type="InterPro" id="IPR023296">
    <property type="entry name" value="Glyco_hydro_beta-prop_sf"/>
</dbReference>
<dbReference type="SUPFAM" id="SSF75005">
    <property type="entry name" value="Arabinanase/levansucrase/invertase"/>
    <property type="match status" value="1"/>
</dbReference>
<dbReference type="EMBL" id="CP125942">
    <property type="protein sequence ID" value="XAO46868.1"/>
    <property type="molecule type" value="Genomic_DNA"/>
</dbReference>
<dbReference type="SMART" id="SM00640">
    <property type="entry name" value="Glyco_32"/>
    <property type="match status" value="1"/>
</dbReference>
<dbReference type="InterPro" id="IPR013148">
    <property type="entry name" value="Glyco_hydro_32_N"/>
</dbReference>
<dbReference type="InterPro" id="IPR013320">
    <property type="entry name" value="ConA-like_dom_sf"/>
</dbReference>
<dbReference type="AlphaFoldDB" id="A0AAU6WIC8"/>
<dbReference type="KEGG" id="gey:QMQ05_04895"/>
<feature type="region of interest" description="Disordered" evidence="5">
    <location>
        <begin position="306"/>
        <end position="326"/>
    </location>
</feature>
<dbReference type="GO" id="GO:0005737">
    <property type="term" value="C:cytoplasm"/>
    <property type="evidence" value="ECO:0007669"/>
    <property type="project" value="TreeGrafter"/>
</dbReference>
<dbReference type="Pfam" id="PF08244">
    <property type="entry name" value="Glyco_hydro_32C"/>
    <property type="match status" value="1"/>
</dbReference>
<evidence type="ECO:0000313" key="8">
    <source>
        <dbReference type="EMBL" id="XAO46868.1"/>
    </source>
</evidence>
<keyword evidence="3 4" id="KW-0326">Glycosidase</keyword>
<dbReference type="GO" id="GO:0004575">
    <property type="term" value="F:sucrose alpha-glucosidase activity"/>
    <property type="evidence" value="ECO:0007669"/>
    <property type="project" value="TreeGrafter"/>
</dbReference>
<sequence>MNDPQRPFFLDGVWHFYYLYNADYPEGNGTEWYHATSTDFIHWKDEGVAIEKYKNGLGDIWTGSAVVDTENTAGFGKNAVVSLVTQQVDGVQRQSLFYSTDGGYSFTSYEGNPVMDNPGVEAWRDPKIVWDKERNQWLMLLAEGSKVGFYTSSDLKSWNYQSGFETTGLGIVECPDLFQMSVDGDPERTTWVLGVSANGAESGRTTGYTYWTGSFDGKNFSADQNDPRWLDAGSDFYAAVTWDDPHAQDQLAHRYAMGWMNNWAYAGELPMSDWSGGTMSTVRQLSLRDVDGQAQLFSEPIPALNELEGQPETSDPQSVTADQSASLGKATSDAYRLHIDLSQDKNAPSEETLVELNDAHGAKVTVGYNFNEQKLFLNRGEDKIAGSMPDLYREIRSEQLPVHDGQLTLDIVVDTTSVEVFAQDGEVSLSSNAFLTPGGHEVTLKSLGGTTDVRESQTTPLAVAETQRQ</sequence>
<evidence type="ECO:0000256" key="3">
    <source>
        <dbReference type="ARBA" id="ARBA00023295"/>
    </source>
</evidence>
<dbReference type="Proteomes" id="UP001486888">
    <property type="component" value="Chromosome"/>
</dbReference>
<reference evidence="8 9" key="1">
    <citation type="submission" date="2023-05" db="EMBL/GenBank/DDBJ databases">
        <title>Glutamicibacter sp. B1, complete genome.</title>
        <authorList>
            <person name="Long Y.H."/>
            <person name="Fang T."/>
            <person name="Li X.Y."/>
        </authorList>
    </citation>
    <scope>NUCLEOTIDE SEQUENCE [LARGE SCALE GENOMIC DNA]</scope>
    <source>
        <strain evidence="8 9">B1</strain>
    </source>
</reference>
<keyword evidence="2 4" id="KW-0378">Hydrolase</keyword>
<dbReference type="CDD" id="cd18622">
    <property type="entry name" value="GH32_Inu-like"/>
    <property type="match status" value="1"/>
</dbReference>
<dbReference type="InterPro" id="IPR001362">
    <property type="entry name" value="Glyco_hydro_32"/>
</dbReference>
<dbReference type="Pfam" id="PF00251">
    <property type="entry name" value="Glyco_hydro_32N"/>
    <property type="match status" value="1"/>
</dbReference>
<evidence type="ECO:0000256" key="5">
    <source>
        <dbReference type="SAM" id="MobiDB-lite"/>
    </source>
</evidence>
<dbReference type="GO" id="GO:0005987">
    <property type="term" value="P:sucrose catabolic process"/>
    <property type="evidence" value="ECO:0007669"/>
    <property type="project" value="TreeGrafter"/>
</dbReference>
<protein>
    <submittedName>
        <fullName evidence="8">Glycoside hydrolase family 32 protein</fullName>
    </submittedName>
</protein>
<feature type="domain" description="Glycosyl hydrolase family 32 C-terminal" evidence="7">
    <location>
        <begin position="307"/>
        <end position="454"/>
    </location>
</feature>
<dbReference type="Gene3D" id="2.60.120.560">
    <property type="entry name" value="Exo-inulinase, domain 1"/>
    <property type="match status" value="1"/>
</dbReference>
<evidence type="ECO:0000259" key="6">
    <source>
        <dbReference type="Pfam" id="PF00251"/>
    </source>
</evidence>
<evidence type="ECO:0000259" key="7">
    <source>
        <dbReference type="Pfam" id="PF08244"/>
    </source>
</evidence>
<keyword evidence="9" id="KW-1185">Reference proteome</keyword>
<feature type="region of interest" description="Disordered" evidence="5">
    <location>
        <begin position="446"/>
        <end position="469"/>
    </location>
</feature>
<proteinExistence type="inferred from homology"/>
<organism evidence="8 9">
    <name type="scientific">Glutamicibacter ectropisis</name>
    <dbReference type="NCBI Taxonomy" id="3046593"/>
    <lineage>
        <taxon>Bacteria</taxon>
        <taxon>Bacillati</taxon>
        <taxon>Actinomycetota</taxon>
        <taxon>Actinomycetes</taxon>
        <taxon>Micrococcales</taxon>
        <taxon>Micrococcaceae</taxon>
        <taxon>Glutamicibacter</taxon>
    </lineage>
</organism>
<evidence type="ECO:0000256" key="1">
    <source>
        <dbReference type="ARBA" id="ARBA00009902"/>
    </source>
</evidence>
<dbReference type="PANTHER" id="PTHR42800:SF1">
    <property type="entry name" value="EXOINULINASE INUD (AFU_ORTHOLOGUE AFUA_5G00480)"/>
    <property type="match status" value="1"/>
</dbReference>
<feature type="compositionally biased region" description="Polar residues" evidence="5">
    <location>
        <begin position="311"/>
        <end position="326"/>
    </location>
</feature>
<dbReference type="RefSeq" id="WP_345473487.1">
    <property type="nucleotide sequence ID" value="NZ_CP125942.1"/>
</dbReference>
<evidence type="ECO:0000313" key="9">
    <source>
        <dbReference type="Proteomes" id="UP001486888"/>
    </source>
</evidence>
<accession>A0AAU6WIC8</accession>
<dbReference type="Gene3D" id="2.115.10.20">
    <property type="entry name" value="Glycosyl hydrolase domain, family 43"/>
    <property type="match status" value="1"/>
</dbReference>
<feature type="domain" description="Glycosyl hydrolase family 32 N-terminal" evidence="6">
    <location>
        <begin position="1"/>
        <end position="300"/>
    </location>
</feature>
<dbReference type="InterPro" id="IPR013189">
    <property type="entry name" value="Glyco_hydro_32_C"/>
</dbReference>
<dbReference type="SUPFAM" id="SSF49899">
    <property type="entry name" value="Concanavalin A-like lectins/glucanases"/>
    <property type="match status" value="1"/>
</dbReference>